<accession>A0A7G1HVH4</accession>
<proteinExistence type="inferred from homology"/>
<evidence type="ECO:0000256" key="8">
    <source>
        <dbReference type="ARBA" id="ARBA00022842"/>
    </source>
</evidence>
<keyword evidence="8 10" id="KW-0460">Magnesium</keyword>
<dbReference type="InterPro" id="IPR018022">
    <property type="entry name" value="IPT"/>
</dbReference>
<feature type="site" description="Interaction with substrate tRNA" evidence="10">
    <location>
        <position position="123"/>
    </location>
</feature>
<feature type="binding site" evidence="10">
    <location>
        <begin position="12"/>
        <end position="17"/>
    </location>
    <ligand>
        <name>substrate</name>
    </ligand>
</feature>
<keyword evidence="4 10" id="KW-0808">Transferase</keyword>
<dbReference type="GO" id="GO:0005524">
    <property type="term" value="F:ATP binding"/>
    <property type="evidence" value="ECO:0007669"/>
    <property type="project" value="UniProtKB-UniRule"/>
</dbReference>
<evidence type="ECO:0000256" key="5">
    <source>
        <dbReference type="ARBA" id="ARBA00022694"/>
    </source>
</evidence>
<comment type="subunit">
    <text evidence="10">Monomer.</text>
</comment>
<evidence type="ECO:0000256" key="1">
    <source>
        <dbReference type="ARBA" id="ARBA00001946"/>
    </source>
</evidence>
<dbReference type="GO" id="GO:0006400">
    <property type="term" value="P:tRNA modification"/>
    <property type="evidence" value="ECO:0007669"/>
    <property type="project" value="TreeGrafter"/>
</dbReference>
<dbReference type="Gene3D" id="1.10.20.140">
    <property type="match status" value="1"/>
</dbReference>
<comment type="catalytic activity">
    <reaction evidence="9 10 11">
        <text>adenosine(37) in tRNA + dimethylallyl diphosphate = N(6)-dimethylallyladenosine(37) in tRNA + diphosphate</text>
        <dbReference type="Rhea" id="RHEA:26482"/>
        <dbReference type="Rhea" id="RHEA-COMP:10162"/>
        <dbReference type="Rhea" id="RHEA-COMP:10375"/>
        <dbReference type="ChEBI" id="CHEBI:33019"/>
        <dbReference type="ChEBI" id="CHEBI:57623"/>
        <dbReference type="ChEBI" id="CHEBI:74411"/>
        <dbReference type="ChEBI" id="CHEBI:74415"/>
        <dbReference type="EC" id="2.5.1.75"/>
    </reaction>
</comment>
<evidence type="ECO:0000256" key="9">
    <source>
        <dbReference type="ARBA" id="ARBA00049563"/>
    </source>
</evidence>
<feature type="site" description="Interaction with substrate tRNA" evidence="10">
    <location>
        <position position="101"/>
    </location>
</feature>
<evidence type="ECO:0000313" key="14">
    <source>
        <dbReference type="EMBL" id="BCI62531.1"/>
    </source>
</evidence>
<evidence type="ECO:0000256" key="11">
    <source>
        <dbReference type="RuleBase" id="RU003783"/>
    </source>
</evidence>
<comment type="similarity">
    <text evidence="3 10 13">Belongs to the IPP transferase family.</text>
</comment>
<gene>
    <name evidence="14" type="primary">miaA1</name>
    <name evidence="10" type="synonym">miaA</name>
    <name evidence="14" type="ORF">Cop2CBH44_08840</name>
</gene>
<dbReference type="PANTHER" id="PTHR11088:SF60">
    <property type="entry name" value="TRNA DIMETHYLALLYLTRANSFERASE"/>
    <property type="match status" value="1"/>
</dbReference>
<keyword evidence="5 10" id="KW-0819">tRNA processing</keyword>
<sequence length="299" mass="35100">MSKTLVVLLGPTGVGKTELSLRLAEYYHSPILSSDSRQLYRELTIGTAAPTQEQMGRIQHYFVGTLDLHEYYSAARYEEDVIKLLDKLFLSHNVILMSGGSMMYIDAVCKGIDEIPTISDEIRHYTVEKYNSEGLDCICRELKKLDPIYYEQVDLKNPKRVIHALEICYMTGRPYSELRTNQAKERNFNIIKIGLIRERKELFSRINTRVDEMVAKGLIEEARRVYAYKDYNSLNTVGYKEMFKYLSGEWSLEQATEKIKRNTRVYAKKQITWFKKDDTIRWFHPEEEKAIIEYIEQKI</sequence>
<evidence type="ECO:0000256" key="10">
    <source>
        <dbReference type="HAMAP-Rule" id="MF_00185"/>
    </source>
</evidence>
<evidence type="ECO:0000256" key="4">
    <source>
        <dbReference type="ARBA" id="ARBA00022679"/>
    </source>
</evidence>
<evidence type="ECO:0000256" key="6">
    <source>
        <dbReference type="ARBA" id="ARBA00022741"/>
    </source>
</evidence>
<dbReference type="AlphaFoldDB" id="A0A7G1HVH4"/>
<reference evidence="15" key="1">
    <citation type="submission" date="2020-07" db="EMBL/GenBank/DDBJ databases">
        <title>Complete genome sequencing of Coprobacter sp. strain 2CBH44.</title>
        <authorList>
            <person name="Sakamoto M."/>
            <person name="Murakami T."/>
            <person name="Mori H."/>
        </authorList>
    </citation>
    <scope>NUCLEOTIDE SEQUENCE [LARGE SCALE GENOMIC DNA]</scope>
    <source>
        <strain evidence="15">2CBH44</strain>
    </source>
</reference>
<name>A0A7G1HVH4_9BACT</name>
<evidence type="ECO:0000256" key="13">
    <source>
        <dbReference type="RuleBase" id="RU003785"/>
    </source>
</evidence>
<dbReference type="InterPro" id="IPR027417">
    <property type="entry name" value="P-loop_NTPase"/>
</dbReference>
<comment type="cofactor">
    <cofactor evidence="1 10">
        <name>Mg(2+)</name>
        <dbReference type="ChEBI" id="CHEBI:18420"/>
    </cofactor>
</comment>
<evidence type="ECO:0000256" key="3">
    <source>
        <dbReference type="ARBA" id="ARBA00005842"/>
    </source>
</evidence>
<feature type="binding site" evidence="10">
    <location>
        <begin position="10"/>
        <end position="17"/>
    </location>
    <ligand>
        <name>ATP</name>
        <dbReference type="ChEBI" id="CHEBI:30616"/>
    </ligand>
</feature>
<evidence type="ECO:0000256" key="7">
    <source>
        <dbReference type="ARBA" id="ARBA00022840"/>
    </source>
</evidence>
<dbReference type="PANTHER" id="PTHR11088">
    <property type="entry name" value="TRNA DIMETHYLALLYLTRANSFERASE"/>
    <property type="match status" value="1"/>
</dbReference>
<dbReference type="SUPFAM" id="SSF52540">
    <property type="entry name" value="P-loop containing nucleoside triphosphate hydrolases"/>
    <property type="match status" value="2"/>
</dbReference>
<keyword evidence="6 10" id="KW-0547">Nucleotide-binding</keyword>
<evidence type="ECO:0000256" key="2">
    <source>
        <dbReference type="ARBA" id="ARBA00003213"/>
    </source>
</evidence>
<dbReference type="Pfam" id="PF01715">
    <property type="entry name" value="IPPT"/>
    <property type="match status" value="1"/>
</dbReference>
<dbReference type="HAMAP" id="MF_00185">
    <property type="entry name" value="IPP_trans"/>
    <property type="match status" value="1"/>
</dbReference>
<dbReference type="EC" id="2.5.1.75" evidence="10"/>
<comment type="function">
    <text evidence="2 10 12">Catalyzes the transfer of a dimethylallyl group onto the adenine at position 37 in tRNAs that read codons beginning with uridine, leading to the formation of N6-(dimethylallyl)adenosine (i(6)A).</text>
</comment>
<dbReference type="Proteomes" id="UP000594042">
    <property type="component" value="Chromosome"/>
</dbReference>
<dbReference type="Gene3D" id="3.40.50.300">
    <property type="entry name" value="P-loop containing nucleotide triphosphate hydrolases"/>
    <property type="match status" value="1"/>
</dbReference>
<dbReference type="GO" id="GO:0052381">
    <property type="term" value="F:tRNA dimethylallyltransferase activity"/>
    <property type="evidence" value="ECO:0007669"/>
    <property type="project" value="UniProtKB-UniRule"/>
</dbReference>
<comment type="caution">
    <text evidence="10">Lacks conserved residue(s) required for the propagation of feature annotation.</text>
</comment>
<keyword evidence="7 10" id="KW-0067">ATP-binding</keyword>
<dbReference type="InterPro" id="IPR039657">
    <property type="entry name" value="Dimethylallyltransferase"/>
</dbReference>
<dbReference type="EMBL" id="AP023322">
    <property type="protein sequence ID" value="BCI62531.1"/>
    <property type="molecule type" value="Genomic_DNA"/>
</dbReference>
<evidence type="ECO:0000313" key="15">
    <source>
        <dbReference type="Proteomes" id="UP000594042"/>
    </source>
</evidence>
<organism evidence="14 15">
    <name type="scientific">Coprobacter secundus subsp. similis</name>
    <dbReference type="NCBI Taxonomy" id="2751153"/>
    <lineage>
        <taxon>Bacteria</taxon>
        <taxon>Pseudomonadati</taxon>
        <taxon>Bacteroidota</taxon>
        <taxon>Bacteroidia</taxon>
        <taxon>Bacteroidales</taxon>
        <taxon>Barnesiellaceae</taxon>
        <taxon>Coprobacter</taxon>
    </lineage>
</organism>
<dbReference type="KEGG" id="copr:Cop2CBH44_08840"/>
<keyword evidence="15" id="KW-1185">Reference proteome</keyword>
<dbReference type="NCBIfam" id="TIGR00174">
    <property type="entry name" value="miaA"/>
    <property type="match status" value="1"/>
</dbReference>
<dbReference type="RefSeq" id="WP_021929448.1">
    <property type="nucleotide sequence ID" value="NZ_AP023322.1"/>
</dbReference>
<feature type="region of interest" description="Interaction with substrate tRNA" evidence="10">
    <location>
        <begin position="35"/>
        <end position="38"/>
    </location>
</feature>
<protein>
    <recommendedName>
        <fullName evidence="10">tRNA dimethylallyltransferase</fullName>
        <ecNumber evidence="10">2.5.1.75</ecNumber>
    </recommendedName>
    <alternativeName>
        <fullName evidence="10">Dimethylallyl diphosphate:tRNA dimethylallyltransferase</fullName>
        <shortName evidence="10">DMAPP:tRNA dimethylallyltransferase</shortName>
        <shortName evidence="10">DMATase</shortName>
    </alternativeName>
    <alternativeName>
        <fullName evidence="10">Isopentenyl-diphosphate:tRNA isopentenyltransferase</fullName>
        <shortName evidence="10">IPP transferase</shortName>
        <shortName evidence="10">IPPT</shortName>
        <shortName evidence="10">IPTase</shortName>
    </alternativeName>
</protein>
<evidence type="ECO:0000256" key="12">
    <source>
        <dbReference type="RuleBase" id="RU003784"/>
    </source>
</evidence>